<proteinExistence type="predicted"/>
<sequence length="97" mass="10838">SGHVGPLKLLLHHPSPEPDLDPNQELQHPGITKASQILNHSNKDGWTAAHIAASRGYKKCLEVLCNHSQQDMEKRDKCNRTIHDVATDDCKDLLENL</sequence>
<evidence type="ECO:0000313" key="3">
    <source>
        <dbReference type="Proteomes" id="UP001529510"/>
    </source>
</evidence>
<dbReference type="AlphaFoldDB" id="A0ABD0P1Z1"/>
<gene>
    <name evidence="2" type="ORF">M9458_036276</name>
</gene>
<comment type="caution">
    <text evidence="2">The sequence shown here is derived from an EMBL/GenBank/DDBJ whole genome shotgun (WGS) entry which is preliminary data.</text>
</comment>
<dbReference type="EMBL" id="JAMKFB020000018">
    <property type="protein sequence ID" value="KAL0168054.1"/>
    <property type="molecule type" value="Genomic_DNA"/>
</dbReference>
<reference evidence="2 3" key="1">
    <citation type="submission" date="2024-05" db="EMBL/GenBank/DDBJ databases">
        <title>Genome sequencing and assembly of Indian major carp, Cirrhinus mrigala (Hamilton, 1822).</title>
        <authorList>
            <person name="Mohindra V."/>
            <person name="Chowdhury L.M."/>
            <person name="Lal K."/>
            <person name="Jena J.K."/>
        </authorList>
    </citation>
    <scope>NUCLEOTIDE SEQUENCE [LARGE SCALE GENOMIC DNA]</scope>
    <source>
        <strain evidence="2">CM1030</strain>
        <tissue evidence="2">Blood</tissue>
    </source>
</reference>
<dbReference type="InterPro" id="IPR002110">
    <property type="entry name" value="Ankyrin_rpt"/>
</dbReference>
<feature type="non-terminal residue" evidence="2">
    <location>
        <position position="97"/>
    </location>
</feature>
<dbReference type="SUPFAM" id="SSF48403">
    <property type="entry name" value="Ankyrin repeat"/>
    <property type="match status" value="1"/>
</dbReference>
<accession>A0ABD0P1Z1</accession>
<protein>
    <submittedName>
        <fullName evidence="2">Uncharacterized protein</fullName>
    </submittedName>
</protein>
<dbReference type="Gene3D" id="1.25.40.20">
    <property type="entry name" value="Ankyrin repeat-containing domain"/>
    <property type="match status" value="1"/>
</dbReference>
<keyword evidence="3" id="KW-1185">Reference proteome</keyword>
<evidence type="ECO:0000256" key="1">
    <source>
        <dbReference type="SAM" id="MobiDB-lite"/>
    </source>
</evidence>
<dbReference type="Proteomes" id="UP001529510">
    <property type="component" value="Unassembled WGS sequence"/>
</dbReference>
<dbReference type="Pfam" id="PF12796">
    <property type="entry name" value="Ank_2"/>
    <property type="match status" value="1"/>
</dbReference>
<dbReference type="InterPro" id="IPR036770">
    <property type="entry name" value="Ankyrin_rpt-contain_sf"/>
</dbReference>
<evidence type="ECO:0000313" key="2">
    <source>
        <dbReference type="EMBL" id="KAL0168054.1"/>
    </source>
</evidence>
<name>A0ABD0P1Z1_CIRMR</name>
<organism evidence="2 3">
    <name type="scientific">Cirrhinus mrigala</name>
    <name type="common">Mrigala</name>
    <dbReference type="NCBI Taxonomy" id="683832"/>
    <lineage>
        <taxon>Eukaryota</taxon>
        <taxon>Metazoa</taxon>
        <taxon>Chordata</taxon>
        <taxon>Craniata</taxon>
        <taxon>Vertebrata</taxon>
        <taxon>Euteleostomi</taxon>
        <taxon>Actinopterygii</taxon>
        <taxon>Neopterygii</taxon>
        <taxon>Teleostei</taxon>
        <taxon>Ostariophysi</taxon>
        <taxon>Cypriniformes</taxon>
        <taxon>Cyprinidae</taxon>
        <taxon>Labeoninae</taxon>
        <taxon>Labeonini</taxon>
        <taxon>Cirrhinus</taxon>
    </lineage>
</organism>
<feature type="region of interest" description="Disordered" evidence="1">
    <location>
        <begin position="1"/>
        <end position="27"/>
    </location>
</feature>
<feature type="non-terminal residue" evidence="2">
    <location>
        <position position="1"/>
    </location>
</feature>